<evidence type="ECO:0000259" key="4">
    <source>
        <dbReference type="Pfam" id="PF03486"/>
    </source>
</evidence>
<evidence type="ECO:0000313" key="6">
    <source>
        <dbReference type="EMBL" id="KTB47927.1"/>
    </source>
</evidence>
<reference evidence="6 7" key="1">
    <citation type="submission" date="2015-06" db="EMBL/GenBank/DDBJ databases">
        <title>Genome sequence of the organohalide-respiring Dehalogenimonas alkenigignens type strain (IP3-3T).</title>
        <authorList>
            <person name="Key T.A."/>
            <person name="Richmond D.P."/>
            <person name="Bowman K.S."/>
            <person name="Cho Y.-J."/>
            <person name="Chun J."/>
            <person name="da Costa M.S."/>
            <person name="Rainey F.A."/>
            <person name="Moe W.M."/>
        </authorList>
    </citation>
    <scope>NUCLEOTIDE SEQUENCE [LARGE SCALE GENOMIC DNA]</scope>
    <source>
        <strain evidence="6 7">IP3-3</strain>
    </source>
</reference>
<keyword evidence="3" id="KW-0274">FAD</keyword>
<gene>
    <name evidence="6" type="ORF">DEALK_07720</name>
</gene>
<keyword evidence="7" id="KW-1185">Reference proteome</keyword>
<dbReference type="Gene3D" id="1.10.8.260">
    <property type="entry name" value="HI0933 insert domain-like"/>
    <property type="match status" value="1"/>
</dbReference>
<dbReference type="InterPro" id="IPR036188">
    <property type="entry name" value="FAD/NAD-bd_sf"/>
</dbReference>
<dbReference type="PRINTS" id="PR00411">
    <property type="entry name" value="PNDRDTASEI"/>
</dbReference>
<name>A0A0W0GH94_9CHLR</name>
<comment type="cofactor">
    <cofactor evidence="1">
        <name>FAD</name>
        <dbReference type="ChEBI" id="CHEBI:57692"/>
    </cofactor>
</comment>
<dbReference type="InterPro" id="IPR055178">
    <property type="entry name" value="RsdA/BaiN/AoA(So)-like_dom"/>
</dbReference>
<sequence length="395" mass="42364">MERFETAVIGGGAAGLLAAISAGRRGVPVVICEKTSQLGKKLLATGNGRCNLLNTNLDEFHFNAAARGLVSSIFAIFDRDRMLGLFQELGLEVYSDEGRVFPRTNQASSVLKVIELELKRLPVAVKYNFDCASINHAKSGFIVAARSGEKVDCRRVVLAAGGRTYPAFGADGGAYEIARKLGHTIVEPVPVAVPLVVKDNLCHLLQGQKILAVARSMINGQPGVEYSGEVLFTKYGLSGTCILDASEEVSIALTRKHRTQVFIAVDLVPFISREKLAGELQRRRDKGLPPADLLTGILPNKFGPALQGILENSDVAVIVESLKNHLFRVADTRGWNEAEFTAGGVAVDEVAPGTLESKLKKGIYFAGEMLDVNGERGGYNLAWAWASGWVAGAAD</sequence>
<evidence type="ECO:0000313" key="7">
    <source>
        <dbReference type="Proteomes" id="UP000053947"/>
    </source>
</evidence>
<feature type="domain" description="RsdA/BaiN/AoA(So)-like Rossmann fold-like" evidence="4">
    <location>
        <begin position="5"/>
        <end position="393"/>
    </location>
</feature>
<dbReference type="STRING" id="1217799.DEALK_07720"/>
<organism evidence="6 7">
    <name type="scientific">Dehalogenimonas alkenigignens</name>
    <dbReference type="NCBI Taxonomy" id="1217799"/>
    <lineage>
        <taxon>Bacteria</taxon>
        <taxon>Bacillati</taxon>
        <taxon>Chloroflexota</taxon>
        <taxon>Dehalococcoidia</taxon>
        <taxon>Dehalococcoidales</taxon>
        <taxon>Dehalococcoidaceae</taxon>
        <taxon>Dehalogenimonas</taxon>
    </lineage>
</organism>
<dbReference type="NCBIfam" id="TIGR00275">
    <property type="entry name" value="aminoacetone oxidase family FAD-binding enzyme"/>
    <property type="match status" value="1"/>
</dbReference>
<dbReference type="InterPro" id="IPR004792">
    <property type="entry name" value="BaiN-like"/>
</dbReference>
<dbReference type="AlphaFoldDB" id="A0A0W0GH94"/>
<comment type="caution">
    <text evidence="6">The sequence shown here is derived from an EMBL/GenBank/DDBJ whole genome shotgun (WGS) entry which is preliminary data.</text>
</comment>
<dbReference type="InterPro" id="IPR023166">
    <property type="entry name" value="BaiN-like_dom_sf"/>
</dbReference>
<dbReference type="PANTHER" id="PTHR42887">
    <property type="entry name" value="OS12G0638800 PROTEIN"/>
    <property type="match status" value="1"/>
</dbReference>
<dbReference type="SUPFAM" id="SSF160996">
    <property type="entry name" value="HI0933 insert domain-like"/>
    <property type="match status" value="1"/>
</dbReference>
<dbReference type="InterPro" id="IPR057661">
    <property type="entry name" value="RsdA/BaiN/AoA(So)_Rossmann"/>
</dbReference>
<evidence type="ECO:0000256" key="2">
    <source>
        <dbReference type="ARBA" id="ARBA00022630"/>
    </source>
</evidence>
<dbReference type="RefSeq" id="WP_058440030.1">
    <property type="nucleotide sequence ID" value="NZ_KQ758903.1"/>
</dbReference>
<proteinExistence type="predicted"/>
<dbReference type="Gene3D" id="3.50.50.60">
    <property type="entry name" value="FAD/NAD(P)-binding domain"/>
    <property type="match status" value="1"/>
</dbReference>
<keyword evidence="2" id="KW-0285">Flavoprotein</keyword>
<dbReference type="Gene3D" id="2.40.30.10">
    <property type="entry name" value="Translation factors"/>
    <property type="match status" value="1"/>
</dbReference>
<dbReference type="Pfam" id="PF22780">
    <property type="entry name" value="HI0933_like_1st"/>
    <property type="match status" value="1"/>
</dbReference>
<feature type="domain" description="RsdA/BaiN/AoA(So)-like insert" evidence="5">
    <location>
        <begin position="190"/>
        <end position="339"/>
    </location>
</feature>
<dbReference type="SUPFAM" id="SSF51905">
    <property type="entry name" value="FAD/NAD(P)-binding domain"/>
    <property type="match status" value="1"/>
</dbReference>
<dbReference type="EMBL" id="LFDV01000002">
    <property type="protein sequence ID" value="KTB47927.1"/>
    <property type="molecule type" value="Genomic_DNA"/>
</dbReference>
<dbReference type="OrthoDB" id="9773233at2"/>
<protein>
    <submittedName>
        <fullName evidence="6">Flavoprotein, HI0933 family</fullName>
    </submittedName>
</protein>
<dbReference type="PATRIC" id="fig|1217799.6.peg.793"/>
<evidence type="ECO:0000256" key="3">
    <source>
        <dbReference type="ARBA" id="ARBA00022827"/>
    </source>
</evidence>
<dbReference type="Pfam" id="PF03486">
    <property type="entry name" value="HI0933_like"/>
    <property type="match status" value="1"/>
</dbReference>
<evidence type="ECO:0000256" key="1">
    <source>
        <dbReference type="ARBA" id="ARBA00001974"/>
    </source>
</evidence>
<dbReference type="PANTHER" id="PTHR42887:SF2">
    <property type="entry name" value="OS12G0638800 PROTEIN"/>
    <property type="match status" value="1"/>
</dbReference>
<accession>A0A0W0GH94</accession>
<evidence type="ECO:0000259" key="5">
    <source>
        <dbReference type="Pfam" id="PF22780"/>
    </source>
</evidence>
<dbReference type="Proteomes" id="UP000053947">
    <property type="component" value="Unassembled WGS sequence"/>
</dbReference>